<keyword evidence="1" id="KW-0547">Nucleotide-binding</keyword>
<evidence type="ECO:0000256" key="3">
    <source>
        <dbReference type="ARBA" id="ARBA00022840"/>
    </source>
</evidence>
<keyword evidence="3" id="KW-0067">ATP-binding</keyword>
<dbReference type="PROSITE" id="PS51206">
    <property type="entry name" value="SF3_HELICASE_1"/>
    <property type="match status" value="1"/>
</dbReference>
<dbReference type="EMBL" id="VIVR01000001">
    <property type="protein sequence ID" value="TWE18346.1"/>
    <property type="molecule type" value="Genomic_DNA"/>
</dbReference>
<evidence type="ECO:0000313" key="5">
    <source>
        <dbReference type="EMBL" id="TWE18346.1"/>
    </source>
</evidence>
<dbReference type="InterPro" id="IPR034154">
    <property type="entry name" value="TOPRIM_DnaG/twinkle"/>
</dbReference>
<dbReference type="OrthoDB" id="9763644at2"/>
<accession>A0A561ERW2</accession>
<dbReference type="InterPro" id="IPR045455">
    <property type="entry name" value="NrS-1_pol-like_helicase"/>
</dbReference>
<keyword evidence="5" id="KW-0347">Helicase</keyword>
<dbReference type="SUPFAM" id="SSF56731">
    <property type="entry name" value="DNA primase core"/>
    <property type="match status" value="1"/>
</dbReference>
<dbReference type="Pfam" id="PF13155">
    <property type="entry name" value="Toprim_2"/>
    <property type="match status" value="1"/>
</dbReference>
<organism evidence="5 6">
    <name type="scientific">Kitasatospora atroaurantiaca</name>
    <dbReference type="NCBI Taxonomy" id="285545"/>
    <lineage>
        <taxon>Bacteria</taxon>
        <taxon>Bacillati</taxon>
        <taxon>Actinomycetota</taxon>
        <taxon>Actinomycetes</taxon>
        <taxon>Kitasatosporales</taxon>
        <taxon>Streptomycetaceae</taxon>
        <taxon>Kitasatospora</taxon>
    </lineage>
</organism>
<dbReference type="SMART" id="SM00885">
    <property type="entry name" value="D5_N"/>
    <property type="match status" value="1"/>
</dbReference>
<dbReference type="PANTHER" id="PTHR35372:SF2">
    <property type="entry name" value="SF3 HELICASE DOMAIN-CONTAINING PROTEIN"/>
    <property type="match status" value="1"/>
</dbReference>
<comment type="caution">
    <text evidence="5">The sequence shown here is derived from an EMBL/GenBank/DDBJ whole genome shotgun (WGS) entry which is preliminary data.</text>
</comment>
<dbReference type="GO" id="GO:0016787">
    <property type="term" value="F:hydrolase activity"/>
    <property type="evidence" value="ECO:0007669"/>
    <property type="project" value="UniProtKB-KW"/>
</dbReference>
<evidence type="ECO:0000256" key="1">
    <source>
        <dbReference type="ARBA" id="ARBA00022741"/>
    </source>
</evidence>
<gene>
    <name evidence="5" type="ORF">FB465_3413</name>
</gene>
<dbReference type="Gene3D" id="3.40.50.300">
    <property type="entry name" value="P-loop containing nucleotide triphosphate hydrolases"/>
    <property type="match status" value="1"/>
</dbReference>
<protein>
    <submittedName>
        <fullName evidence="5">Putative DNA primase/helicase</fullName>
    </submittedName>
</protein>
<dbReference type="RefSeq" id="WP_145791587.1">
    <property type="nucleotide sequence ID" value="NZ_BAAABR010000006.1"/>
</dbReference>
<proteinExistence type="predicted"/>
<dbReference type="InterPro" id="IPR027417">
    <property type="entry name" value="P-loop_NTPase"/>
</dbReference>
<dbReference type="InterPro" id="IPR051620">
    <property type="entry name" value="ORF904-like_C"/>
</dbReference>
<dbReference type="AlphaFoldDB" id="A0A561ERW2"/>
<dbReference type="InterPro" id="IPR006500">
    <property type="entry name" value="Helicase_put_C_phage/plasmid"/>
</dbReference>
<dbReference type="InterPro" id="IPR014015">
    <property type="entry name" value="Helicase_SF3_DNA-vir"/>
</dbReference>
<name>A0A561ERW2_9ACTN</name>
<dbReference type="NCBIfam" id="TIGR01613">
    <property type="entry name" value="primase_Cterm"/>
    <property type="match status" value="1"/>
</dbReference>
<dbReference type="InterPro" id="IPR014818">
    <property type="entry name" value="Phage/plasmid_primase_P4_C"/>
</dbReference>
<dbReference type="Proteomes" id="UP000318416">
    <property type="component" value="Unassembled WGS sequence"/>
</dbReference>
<keyword evidence="6" id="KW-1185">Reference proteome</keyword>
<evidence type="ECO:0000259" key="4">
    <source>
        <dbReference type="PROSITE" id="PS51206"/>
    </source>
</evidence>
<feature type="domain" description="SF3 helicase" evidence="4">
    <location>
        <begin position="518"/>
        <end position="677"/>
    </location>
</feature>
<dbReference type="CDD" id="cd01029">
    <property type="entry name" value="TOPRIM_primases"/>
    <property type="match status" value="1"/>
</dbReference>
<reference evidence="5 6" key="1">
    <citation type="submission" date="2019-06" db="EMBL/GenBank/DDBJ databases">
        <title>Sequencing the genomes of 1000 actinobacteria strains.</title>
        <authorList>
            <person name="Klenk H.-P."/>
        </authorList>
    </citation>
    <scope>NUCLEOTIDE SEQUENCE [LARGE SCALE GENOMIC DNA]</scope>
    <source>
        <strain evidence="5 6">DSM 41649</strain>
    </source>
</reference>
<evidence type="ECO:0000256" key="2">
    <source>
        <dbReference type="ARBA" id="ARBA00022801"/>
    </source>
</evidence>
<dbReference type="SMART" id="SM00493">
    <property type="entry name" value="TOPRIM"/>
    <property type="match status" value="1"/>
</dbReference>
<dbReference type="Pfam" id="PF19263">
    <property type="entry name" value="DUF5906"/>
    <property type="match status" value="1"/>
</dbReference>
<dbReference type="GO" id="GO:0005524">
    <property type="term" value="F:ATP binding"/>
    <property type="evidence" value="ECO:0007669"/>
    <property type="project" value="UniProtKB-KW"/>
</dbReference>
<dbReference type="Gene3D" id="3.40.1360.10">
    <property type="match status" value="1"/>
</dbReference>
<dbReference type="SUPFAM" id="SSF52540">
    <property type="entry name" value="P-loop containing nucleoside triphosphate hydrolases"/>
    <property type="match status" value="1"/>
</dbReference>
<dbReference type="PANTHER" id="PTHR35372">
    <property type="entry name" value="ATP BINDING PROTEIN-RELATED"/>
    <property type="match status" value="1"/>
</dbReference>
<dbReference type="GO" id="GO:0004386">
    <property type="term" value="F:helicase activity"/>
    <property type="evidence" value="ECO:0007669"/>
    <property type="project" value="UniProtKB-KW"/>
</dbReference>
<evidence type="ECO:0000313" key="6">
    <source>
        <dbReference type="Proteomes" id="UP000318416"/>
    </source>
</evidence>
<sequence>MHLNDLLARFADVQEEADGYLARCPAHADSRPSLRLWVGDDRKVRLSCRAGCDTDAVRKAARLNWTDLFDVEGDAITVPRGRPSVVGPGPTAALAMYVDRTAAWLHDPASQVGDQALTYAGDRFGVDDDLARDLSLGADDGFSVPNFPYRSRAFTRYPRLTVPLRDFRGVARGLQGRDLSGGCPGRWVSLRNPEGQRWGLYGVFRGQGGYGTTIVTEGPGDALTAVAMGYDAVAVRGASLAGSPELCEELAAGLRGSQVVVCGDNDPAGQGFTARLTEGLAAHGVTVYALTVPNQGEDLTDWRARDPIGFPLALHRAVKEARPAGDSAEAQARAVSAELTDRTGAGVVTGDQGMEAARILAGLISRYGESDAMNAHALVAWTDGRIKYAPGLGYYVWSGKTWERSTVRVRQEIHRMGAALVLAGETQKARGFTMTSRIDALMTELRSVPTVYVDAADFDARPELLSFKNGTVHLPTGELRPHDKADMLTYCLDLDYRPDAECPRWESFTREIFPGNPDLPGYLQRLVGYGITGSTDEQCFVVAWGKGANGKSVFTDTLTRVFRQVSKTTPFSTFEEKSSGGIPNDVAALRGARLVMASEGESGKPMSEAVLKRTTGKDEISARFLRQEFFTFRPSFLLILATNHKPRFRGQDEGLWRRVKLVPFVRWFAPHERDYDLDRKLSAEAEGIAAWAVRGAVEWYRDGLKDPSVITSASKEYRETSDALAGFFPGALERGTDADVMNGTEAFNHYLDWAEAENLPARERWTRRAFYDAMEERGVARKKTAKGVGLAGLRLPAETSTAPGIFKS</sequence>
<dbReference type="InterPro" id="IPR006171">
    <property type="entry name" value="TOPRIM_dom"/>
</dbReference>
<dbReference type="Pfam" id="PF08706">
    <property type="entry name" value="D5_N"/>
    <property type="match status" value="1"/>
</dbReference>
<keyword evidence="2" id="KW-0378">Hydrolase</keyword>